<dbReference type="EMBL" id="JAJAGQ010000022">
    <property type="protein sequence ID" value="KAJ8528879.1"/>
    <property type="molecule type" value="Genomic_DNA"/>
</dbReference>
<dbReference type="AlphaFoldDB" id="A0A9Q1QV86"/>
<gene>
    <name evidence="2" type="ORF">K7X08_030619</name>
</gene>
<keyword evidence="1" id="KW-0472">Membrane</keyword>
<dbReference type="Proteomes" id="UP001152561">
    <property type="component" value="Unassembled WGS sequence"/>
</dbReference>
<reference evidence="3" key="1">
    <citation type="journal article" date="2023" name="Proc. Natl. Acad. Sci. U.S.A.">
        <title>Genomic and structural basis for evolution of tropane alkaloid biosynthesis.</title>
        <authorList>
            <person name="Wanga Y.-J."/>
            <person name="Taina T."/>
            <person name="Yua J.-Y."/>
            <person name="Lia J."/>
            <person name="Xua B."/>
            <person name="Chenc J."/>
            <person name="D'Auriad J.C."/>
            <person name="Huanga J.-P."/>
            <person name="Huanga S.-X."/>
        </authorList>
    </citation>
    <scope>NUCLEOTIDE SEQUENCE [LARGE SCALE GENOMIC DNA]</scope>
    <source>
        <strain evidence="3">cv. KIB-2019</strain>
    </source>
</reference>
<keyword evidence="3" id="KW-1185">Reference proteome</keyword>
<name>A0A9Q1QV86_9SOLA</name>
<organism evidence="2 3">
    <name type="scientific">Anisodus acutangulus</name>
    <dbReference type="NCBI Taxonomy" id="402998"/>
    <lineage>
        <taxon>Eukaryota</taxon>
        <taxon>Viridiplantae</taxon>
        <taxon>Streptophyta</taxon>
        <taxon>Embryophyta</taxon>
        <taxon>Tracheophyta</taxon>
        <taxon>Spermatophyta</taxon>
        <taxon>Magnoliopsida</taxon>
        <taxon>eudicotyledons</taxon>
        <taxon>Gunneridae</taxon>
        <taxon>Pentapetalae</taxon>
        <taxon>asterids</taxon>
        <taxon>lamiids</taxon>
        <taxon>Solanales</taxon>
        <taxon>Solanaceae</taxon>
        <taxon>Solanoideae</taxon>
        <taxon>Hyoscyameae</taxon>
        <taxon>Anisodus</taxon>
    </lineage>
</organism>
<evidence type="ECO:0000313" key="3">
    <source>
        <dbReference type="Proteomes" id="UP001152561"/>
    </source>
</evidence>
<feature type="transmembrane region" description="Helical" evidence="1">
    <location>
        <begin position="20"/>
        <end position="41"/>
    </location>
</feature>
<keyword evidence="1" id="KW-0812">Transmembrane</keyword>
<comment type="caution">
    <text evidence="2">The sequence shown here is derived from an EMBL/GenBank/DDBJ whole genome shotgun (WGS) entry which is preliminary data.</text>
</comment>
<evidence type="ECO:0000256" key="1">
    <source>
        <dbReference type="SAM" id="Phobius"/>
    </source>
</evidence>
<proteinExistence type="predicted"/>
<keyword evidence="1" id="KW-1133">Transmembrane helix</keyword>
<sequence>MLSLSASDDEIFVNMKNVYFLVVVLQSIPTFSVAGVQLTFLTSQHCYAMSPQFCCCESHTPVDPSGVLALDLLSSPSPIHLQCLQYFGS</sequence>
<evidence type="ECO:0000313" key="2">
    <source>
        <dbReference type="EMBL" id="KAJ8528879.1"/>
    </source>
</evidence>
<protein>
    <submittedName>
        <fullName evidence="2">Uncharacterized protein</fullName>
    </submittedName>
</protein>
<accession>A0A9Q1QV86</accession>